<dbReference type="InterPro" id="IPR058646">
    <property type="entry name" value="CzcB_N"/>
</dbReference>
<dbReference type="InterPro" id="IPR051909">
    <property type="entry name" value="MFP_Cation_Efflux"/>
</dbReference>
<feature type="signal peptide" evidence="4">
    <location>
        <begin position="1"/>
        <end position="31"/>
    </location>
</feature>
<gene>
    <name evidence="10" type="ORF">HNO84_07845</name>
</gene>
<dbReference type="Gene3D" id="2.40.30.170">
    <property type="match status" value="1"/>
</dbReference>
<feature type="compositionally biased region" description="Basic and acidic residues" evidence="3">
    <location>
        <begin position="44"/>
        <end position="78"/>
    </location>
</feature>
<evidence type="ECO:0000259" key="8">
    <source>
        <dbReference type="Pfam" id="PF25973"/>
    </source>
</evidence>
<evidence type="ECO:0000259" key="7">
    <source>
        <dbReference type="Pfam" id="PF25971"/>
    </source>
</evidence>
<dbReference type="PANTHER" id="PTHR30097:SF4">
    <property type="entry name" value="SLR6042 PROTEIN"/>
    <property type="match status" value="1"/>
</dbReference>
<dbReference type="Pfam" id="PF25971">
    <property type="entry name" value="CzcB_N"/>
    <property type="match status" value="1"/>
</dbReference>
<dbReference type="Pfam" id="PF25893">
    <property type="entry name" value="HH_CzcB"/>
    <property type="match status" value="1"/>
</dbReference>
<dbReference type="InterPro" id="IPR058792">
    <property type="entry name" value="Beta-barrel_RND_2"/>
</dbReference>
<feature type="domain" description="CzcB N-terminal" evidence="7">
    <location>
        <begin position="88"/>
        <end position="175"/>
    </location>
</feature>
<dbReference type="Pfam" id="PF25973">
    <property type="entry name" value="BSH_CzcB"/>
    <property type="match status" value="1"/>
</dbReference>
<evidence type="ECO:0000256" key="4">
    <source>
        <dbReference type="SAM" id="SignalP"/>
    </source>
</evidence>
<dbReference type="NCBIfam" id="TIGR01730">
    <property type="entry name" value="RND_mfp"/>
    <property type="match status" value="1"/>
</dbReference>
<evidence type="ECO:0000259" key="5">
    <source>
        <dbReference type="Pfam" id="PF25893"/>
    </source>
</evidence>
<feature type="region of interest" description="Disordered" evidence="3">
    <location>
        <begin position="37"/>
        <end position="88"/>
    </location>
</feature>
<dbReference type="Pfam" id="PF25975">
    <property type="entry name" value="CzcB_C"/>
    <property type="match status" value="1"/>
</dbReference>
<evidence type="ECO:0000256" key="1">
    <source>
        <dbReference type="ARBA" id="ARBA00009477"/>
    </source>
</evidence>
<evidence type="ECO:0000259" key="6">
    <source>
        <dbReference type="Pfam" id="PF25954"/>
    </source>
</evidence>
<dbReference type="Gene3D" id="2.40.420.20">
    <property type="match status" value="1"/>
</dbReference>
<evidence type="ECO:0000256" key="2">
    <source>
        <dbReference type="ARBA" id="ARBA00022448"/>
    </source>
</evidence>
<comment type="caution">
    <text evidence="10">The sequence shown here is derived from an EMBL/GenBank/DDBJ whole genome shotgun (WGS) entry which is preliminary data.</text>
</comment>
<evidence type="ECO:0000259" key="9">
    <source>
        <dbReference type="Pfam" id="PF25975"/>
    </source>
</evidence>
<reference evidence="10 11" key="1">
    <citation type="journal article" date="2020" name="Front. Plant Sci.">
        <title>Isolation of Rhizosphere Bacteria That Improve Quality and Water Stress Tolerance in Greenhouse Ornamentals.</title>
        <authorList>
            <person name="Nordstedt N.P."/>
            <person name="Jones M.L."/>
        </authorList>
    </citation>
    <scope>NUCLEOTIDE SEQUENCE [LARGE SCALE GENOMIC DNA]</scope>
    <source>
        <strain evidence="10 11">C6C2</strain>
    </source>
</reference>
<evidence type="ECO:0000256" key="3">
    <source>
        <dbReference type="SAM" id="MobiDB-lite"/>
    </source>
</evidence>
<keyword evidence="2" id="KW-0813">Transport</keyword>
<feature type="domain" description="CusB-like beta-barrel" evidence="6">
    <location>
        <begin position="374"/>
        <end position="449"/>
    </location>
</feature>
<dbReference type="EMBL" id="JABFMT010000006">
    <property type="protein sequence ID" value="NUU01505.1"/>
    <property type="molecule type" value="Genomic_DNA"/>
</dbReference>
<dbReference type="InterPro" id="IPR006143">
    <property type="entry name" value="RND_pump_MFP"/>
</dbReference>
<dbReference type="InterPro" id="IPR058648">
    <property type="entry name" value="HH_CzcB-like"/>
</dbReference>
<keyword evidence="4" id="KW-0732">Signal</keyword>
<dbReference type="Gene3D" id="2.40.50.100">
    <property type="match status" value="1"/>
</dbReference>
<comment type="similarity">
    <text evidence="1">Belongs to the membrane fusion protein (MFP) (TC 8.A.1) family.</text>
</comment>
<feature type="chain" id="PRO_5046679127" evidence="4">
    <location>
        <begin position="32"/>
        <end position="528"/>
    </location>
</feature>
<proteinExistence type="inferred from homology"/>
<feature type="domain" description="CzcB-like alpha-helical hairpin" evidence="5">
    <location>
        <begin position="263"/>
        <end position="322"/>
    </location>
</feature>
<feature type="domain" description="CzcB-like barrel-sandwich hybrid" evidence="8">
    <location>
        <begin position="224"/>
        <end position="371"/>
    </location>
</feature>
<dbReference type="SUPFAM" id="SSF111369">
    <property type="entry name" value="HlyD-like secretion proteins"/>
    <property type="match status" value="1"/>
</dbReference>
<dbReference type="InterPro" id="IPR058649">
    <property type="entry name" value="CzcB_C"/>
</dbReference>
<feature type="domain" description="CzcB-like C-terminal circularly permuted SH3-like" evidence="9">
    <location>
        <begin position="456"/>
        <end position="516"/>
    </location>
</feature>
<evidence type="ECO:0000313" key="10">
    <source>
        <dbReference type="EMBL" id="NUU01505.1"/>
    </source>
</evidence>
<protein>
    <submittedName>
        <fullName evidence="10">Efflux RND transporter periplasmic adaptor subunit</fullName>
    </submittedName>
</protein>
<sequence>MRVRTDMSKKQKLAIAAILAVAALLCAVALLGGKAGGDGAAAASHREKGGHGDREHHGENKRDAHQDADSHGDDEHHAAAPAKGPHGGALYRDGASSYEVLLSESDGALSVYAYRDGQPLAPGAVKLAATLQRPGKGAEALQFQPAGDALKAGAAIGEPHLFDIRFSASSPAGAQEFTFSKEEGKIELGKEQIAAAGIVLKTAGAMKMNSSLQLPGEIRFNEDRTAHVVPQVAGIVESVSANLGQKVKKGQVLAVISSSAVSEQRSELLNAEQRLALARSAYQREKHLWEQKISAEQDYLQAQASLRESEVAVRNARQKLRAIGATGSSAGAAGSLNRYEIRAPFDGVVVEKHLGLGEAVREDANVFLISDLSSVWAEIVVSPKDMRAVRVGGQAVVRATAFDFSAGGRISYVGALIGEQTRTAKAHVVLPNPDDGWRPGLFVSVEIVGDETQAAVAVAADAIQSVDGKSVVFVRVPGGFAAQEVETGRSDGRFVEIRSGLEAGAEYAAAGSFAIKAELGKGSAEHSH</sequence>
<accession>A0ABX2LSI7</accession>
<dbReference type="Gene3D" id="1.10.287.470">
    <property type="entry name" value="Helix hairpin bin"/>
    <property type="match status" value="1"/>
</dbReference>
<dbReference type="InterPro" id="IPR058647">
    <property type="entry name" value="BSH_CzcB-like"/>
</dbReference>
<name>A0ABX2LSI7_9BURK</name>
<dbReference type="PANTHER" id="PTHR30097">
    <property type="entry name" value="CATION EFFLUX SYSTEM PROTEIN CUSB"/>
    <property type="match status" value="1"/>
</dbReference>
<keyword evidence="11" id="KW-1185">Reference proteome</keyword>
<dbReference type="Proteomes" id="UP000536746">
    <property type="component" value="Unassembled WGS sequence"/>
</dbReference>
<evidence type="ECO:0000313" key="11">
    <source>
        <dbReference type="Proteomes" id="UP000536746"/>
    </source>
</evidence>
<organism evidence="10 11">
    <name type="scientific">Herbaspirillum robiniae</name>
    <dbReference type="NCBI Taxonomy" id="2014887"/>
    <lineage>
        <taxon>Bacteria</taxon>
        <taxon>Pseudomonadati</taxon>
        <taxon>Pseudomonadota</taxon>
        <taxon>Betaproteobacteria</taxon>
        <taxon>Burkholderiales</taxon>
        <taxon>Oxalobacteraceae</taxon>
        <taxon>Herbaspirillum</taxon>
    </lineage>
</organism>
<dbReference type="Pfam" id="PF25954">
    <property type="entry name" value="Beta-barrel_RND_2"/>
    <property type="match status" value="1"/>
</dbReference>